<name>A0AAN7H7S2_9PEZI</name>
<keyword evidence="2" id="KW-0378">Hydrolase</keyword>
<reference evidence="4" key="1">
    <citation type="journal article" date="2023" name="Mol. Phylogenet. Evol.">
        <title>Genome-scale phylogeny and comparative genomics of the fungal order Sordariales.</title>
        <authorList>
            <person name="Hensen N."/>
            <person name="Bonometti L."/>
            <person name="Westerberg I."/>
            <person name="Brannstrom I.O."/>
            <person name="Guillou S."/>
            <person name="Cros-Aarteil S."/>
            <person name="Calhoun S."/>
            <person name="Haridas S."/>
            <person name="Kuo A."/>
            <person name="Mondo S."/>
            <person name="Pangilinan J."/>
            <person name="Riley R."/>
            <person name="LaButti K."/>
            <person name="Andreopoulos B."/>
            <person name="Lipzen A."/>
            <person name="Chen C."/>
            <person name="Yan M."/>
            <person name="Daum C."/>
            <person name="Ng V."/>
            <person name="Clum A."/>
            <person name="Steindorff A."/>
            <person name="Ohm R.A."/>
            <person name="Martin F."/>
            <person name="Silar P."/>
            <person name="Natvig D.O."/>
            <person name="Lalanne C."/>
            <person name="Gautier V."/>
            <person name="Ament-Velasquez S.L."/>
            <person name="Kruys A."/>
            <person name="Hutchinson M.I."/>
            <person name="Powell A.J."/>
            <person name="Barry K."/>
            <person name="Miller A.N."/>
            <person name="Grigoriev I.V."/>
            <person name="Debuchy R."/>
            <person name="Gladieux P."/>
            <person name="Hiltunen Thoren M."/>
            <person name="Johannesson H."/>
        </authorList>
    </citation>
    <scope>NUCLEOTIDE SEQUENCE</scope>
    <source>
        <strain evidence="4">CBS 532.94</strain>
    </source>
</reference>
<feature type="chain" id="PRO_5042893184" evidence="3">
    <location>
        <begin position="23"/>
        <end position="161"/>
    </location>
</feature>
<comment type="caution">
    <text evidence="4">The sequence shown here is derived from an EMBL/GenBank/DDBJ whole genome shotgun (WGS) entry which is preliminary data.</text>
</comment>
<evidence type="ECO:0000313" key="5">
    <source>
        <dbReference type="Proteomes" id="UP001303760"/>
    </source>
</evidence>
<dbReference type="GO" id="GO:0003723">
    <property type="term" value="F:RNA binding"/>
    <property type="evidence" value="ECO:0007669"/>
    <property type="project" value="InterPro"/>
</dbReference>
<dbReference type="Pfam" id="PF00545">
    <property type="entry name" value="Ribonuclease"/>
    <property type="match status" value="1"/>
</dbReference>
<organism evidence="4 5">
    <name type="scientific">Achaetomium macrosporum</name>
    <dbReference type="NCBI Taxonomy" id="79813"/>
    <lineage>
        <taxon>Eukaryota</taxon>
        <taxon>Fungi</taxon>
        <taxon>Dikarya</taxon>
        <taxon>Ascomycota</taxon>
        <taxon>Pezizomycotina</taxon>
        <taxon>Sordariomycetes</taxon>
        <taxon>Sordariomycetidae</taxon>
        <taxon>Sordariales</taxon>
        <taxon>Chaetomiaceae</taxon>
        <taxon>Achaetomium</taxon>
    </lineage>
</organism>
<dbReference type="Gene3D" id="3.10.450.30">
    <property type="entry name" value="Microbial ribonucleases"/>
    <property type="match status" value="1"/>
</dbReference>
<dbReference type="SUPFAM" id="SSF53933">
    <property type="entry name" value="Microbial ribonucleases"/>
    <property type="match status" value="1"/>
</dbReference>
<keyword evidence="5" id="KW-1185">Reference proteome</keyword>
<dbReference type="InterPro" id="IPR016191">
    <property type="entry name" value="Ribonuclease/ribotoxin"/>
</dbReference>
<evidence type="ECO:0000313" key="4">
    <source>
        <dbReference type="EMBL" id="KAK4234482.1"/>
    </source>
</evidence>
<dbReference type="Proteomes" id="UP001303760">
    <property type="component" value="Unassembled WGS sequence"/>
</dbReference>
<sequence length="161" mass="17534">MKSVSVLIGFIAACAVGEPVEASNSNTSAIDLPEVFTQFRCRNSDNPNGIIFDKDTVFANAQAFPDRETSGLSGYPHEFANFQGFVWDFNTWRCGNYKPLLEMPVFPDGHLYPWNVNRNAAGGEQPGPARAIYAAAGGIEFCGLIAHTTGNQGYFAKCEEI</sequence>
<gene>
    <name evidence="4" type="ORF">C8A03DRAFT_37751</name>
</gene>
<evidence type="ECO:0000256" key="2">
    <source>
        <dbReference type="ARBA" id="ARBA00022801"/>
    </source>
</evidence>
<reference evidence="4" key="2">
    <citation type="submission" date="2023-05" db="EMBL/GenBank/DDBJ databases">
        <authorList>
            <consortium name="Lawrence Berkeley National Laboratory"/>
            <person name="Steindorff A."/>
            <person name="Hensen N."/>
            <person name="Bonometti L."/>
            <person name="Westerberg I."/>
            <person name="Brannstrom I.O."/>
            <person name="Guillou S."/>
            <person name="Cros-Aarteil S."/>
            <person name="Calhoun S."/>
            <person name="Haridas S."/>
            <person name="Kuo A."/>
            <person name="Mondo S."/>
            <person name="Pangilinan J."/>
            <person name="Riley R."/>
            <person name="Labutti K."/>
            <person name="Andreopoulos B."/>
            <person name="Lipzen A."/>
            <person name="Chen C."/>
            <person name="Yanf M."/>
            <person name="Daum C."/>
            <person name="Ng V."/>
            <person name="Clum A."/>
            <person name="Ohm R."/>
            <person name="Martin F."/>
            <person name="Silar P."/>
            <person name="Natvig D."/>
            <person name="Lalanne C."/>
            <person name="Gautier V."/>
            <person name="Ament-Velasquez S.L."/>
            <person name="Kruys A."/>
            <person name="Hutchinson M.I."/>
            <person name="Powell A.J."/>
            <person name="Barry K."/>
            <person name="Miller A.N."/>
            <person name="Grigoriev I.V."/>
            <person name="Debuchy R."/>
            <person name="Gladieux P."/>
            <person name="Thoren M.H."/>
            <person name="Johannesson H."/>
        </authorList>
    </citation>
    <scope>NUCLEOTIDE SEQUENCE</scope>
    <source>
        <strain evidence="4">CBS 532.94</strain>
    </source>
</reference>
<protein>
    <submittedName>
        <fullName evidence="4">Ribonuclease/ribotoxin</fullName>
    </submittedName>
</protein>
<dbReference type="GO" id="GO:0016787">
    <property type="term" value="F:hydrolase activity"/>
    <property type="evidence" value="ECO:0007669"/>
    <property type="project" value="UniProtKB-KW"/>
</dbReference>
<dbReference type="GO" id="GO:0004521">
    <property type="term" value="F:RNA endonuclease activity"/>
    <property type="evidence" value="ECO:0007669"/>
    <property type="project" value="InterPro"/>
</dbReference>
<dbReference type="EMBL" id="MU860364">
    <property type="protein sequence ID" value="KAK4234482.1"/>
    <property type="molecule type" value="Genomic_DNA"/>
</dbReference>
<keyword evidence="1" id="KW-0540">Nuclease</keyword>
<dbReference type="AlphaFoldDB" id="A0AAN7H7S2"/>
<keyword evidence="3" id="KW-0732">Signal</keyword>
<evidence type="ECO:0000256" key="1">
    <source>
        <dbReference type="ARBA" id="ARBA00022722"/>
    </source>
</evidence>
<proteinExistence type="predicted"/>
<feature type="signal peptide" evidence="3">
    <location>
        <begin position="1"/>
        <end position="22"/>
    </location>
</feature>
<dbReference type="InterPro" id="IPR000026">
    <property type="entry name" value="N1-like"/>
</dbReference>
<accession>A0AAN7H7S2</accession>
<evidence type="ECO:0000256" key="3">
    <source>
        <dbReference type="SAM" id="SignalP"/>
    </source>
</evidence>